<evidence type="ECO:0000313" key="6">
    <source>
        <dbReference type="Proteomes" id="UP000265926"/>
    </source>
</evidence>
<keyword evidence="3" id="KW-0560">Oxidoreductase</keyword>
<accession>A0A399SQB3</accession>
<protein>
    <submittedName>
        <fullName evidence="5">Arsenate reductase (Glutaredoxin)</fullName>
    </submittedName>
</protein>
<dbReference type="InterPro" id="IPR036249">
    <property type="entry name" value="Thioredoxin-like_sf"/>
</dbReference>
<dbReference type="InterPro" id="IPR006660">
    <property type="entry name" value="Arsenate_reductase-like"/>
</dbReference>
<dbReference type="Pfam" id="PF03960">
    <property type="entry name" value="ArsC"/>
    <property type="match status" value="1"/>
</dbReference>
<dbReference type="EMBL" id="QWGR01000192">
    <property type="protein sequence ID" value="RIJ44035.1"/>
    <property type="molecule type" value="Genomic_DNA"/>
</dbReference>
<sequence>MSDFPVTIHHNPNCGTSRNVLAAIREAGHEPRVVEYLKTGWTRPALETLLARMGARPRDILRLRGTPAEELGLADPAVGDDRI</sequence>
<evidence type="ECO:0000313" key="5">
    <source>
        <dbReference type="EMBL" id="RIJ44035.1"/>
    </source>
</evidence>
<reference evidence="5 6" key="1">
    <citation type="submission" date="2018-08" db="EMBL/GenBank/DDBJ databases">
        <title>Pallidiluteibacterium maritimus gen. nov., sp. nov., isolated from coastal sediment.</title>
        <authorList>
            <person name="Zhou L.Y."/>
        </authorList>
    </citation>
    <scope>NUCLEOTIDE SEQUENCE [LARGE SCALE GENOMIC DNA]</scope>
    <source>
        <strain evidence="5 6">XSD2</strain>
    </source>
</reference>
<dbReference type="GO" id="GO:0046685">
    <property type="term" value="P:response to arsenic-containing substance"/>
    <property type="evidence" value="ECO:0007669"/>
    <property type="project" value="UniProtKB-KW"/>
</dbReference>
<comment type="caution">
    <text evidence="5">The sequence shown here is derived from an EMBL/GenBank/DDBJ whole genome shotgun (WGS) entry which is preliminary data.</text>
</comment>
<dbReference type="SUPFAM" id="SSF52833">
    <property type="entry name" value="Thioredoxin-like"/>
    <property type="match status" value="1"/>
</dbReference>
<dbReference type="PROSITE" id="PS51353">
    <property type="entry name" value="ARSC"/>
    <property type="match status" value="1"/>
</dbReference>
<evidence type="ECO:0000256" key="3">
    <source>
        <dbReference type="ARBA" id="ARBA00023002"/>
    </source>
</evidence>
<keyword evidence="6" id="KW-1185">Reference proteome</keyword>
<keyword evidence="2" id="KW-0059">Arsenical resistance</keyword>
<gene>
    <name evidence="5" type="ORF">D1614_24585</name>
</gene>
<organism evidence="5 6">
    <name type="scientific">Maribellus luteus</name>
    <dbReference type="NCBI Taxonomy" id="2305463"/>
    <lineage>
        <taxon>Bacteria</taxon>
        <taxon>Pseudomonadati</taxon>
        <taxon>Bacteroidota</taxon>
        <taxon>Bacteroidia</taxon>
        <taxon>Marinilabiliales</taxon>
        <taxon>Prolixibacteraceae</taxon>
        <taxon>Maribellus</taxon>
    </lineage>
</organism>
<feature type="non-terminal residue" evidence="5">
    <location>
        <position position="83"/>
    </location>
</feature>
<dbReference type="AlphaFoldDB" id="A0A399SQB3"/>
<comment type="similarity">
    <text evidence="1 4">Belongs to the ArsC family.</text>
</comment>
<proteinExistence type="inferred from homology"/>
<dbReference type="GO" id="GO:0016491">
    <property type="term" value="F:oxidoreductase activity"/>
    <property type="evidence" value="ECO:0007669"/>
    <property type="project" value="UniProtKB-KW"/>
</dbReference>
<evidence type="ECO:0000256" key="2">
    <source>
        <dbReference type="ARBA" id="ARBA00022849"/>
    </source>
</evidence>
<evidence type="ECO:0000256" key="4">
    <source>
        <dbReference type="PROSITE-ProRule" id="PRU01282"/>
    </source>
</evidence>
<dbReference type="PANTHER" id="PTHR30041">
    <property type="entry name" value="ARSENATE REDUCTASE"/>
    <property type="match status" value="1"/>
</dbReference>
<evidence type="ECO:0000256" key="1">
    <source>
        <dbReference type="ARBA" id="ARBA00007198"/>
    </source>
</evidence>
<dbReference type="Gene3D" id="3.40.30.10">
    <property type="entry name" value="Glutaredoxin"/>
    <property type="match status" value="1"/>
</dbReference>
<dbReference type="Proteomes" id="UP000265926">
    <property type="component" value="Unassembled WGS sequence"/>
</dbReference>
<name>A0A399SQB3_9BACT</name>
<dbReference type="PANTHER" id="PTHR30041:SF5">
    <property type="entry name" value="ARSENATE REDUCTASE-RELATED"/>
    <property type="match status" value="1"/>
</dbReference>